<dbReference type="AlphaFoldDB" id="A0A4R7RIJ1"/>
<protein>
    <submittedName>
        <fullName evidence="2">Uncharacterized protein</fullName>
    </submittedName>
</protein>
<gene>
    <name evidence="2" type="ORF">EI77_04592</name>
</gene>
<evidence type="ECO:0000313" key="2">
    <source>
        <dbReference type="EMBL" id="TDU63071.1"/>
    </source>
</evidence>
<dbReference type="Proteomes" id="UP000295662">
    <property type="component" value="Unassembled WGS sequence"/>
</dbReference>
<dbReference type="EMBL" id="SOCA01000017">
    <property type="protein sequence ID" value="TDU63071.1"/>
    <property type="molecule type" value="Genomic_DNA"/>
</dbReference>
<keyword evidence="3" id="KW-1185">Reference proteome</keyword>
<evidence type="ECO:0000313" key="3">
    <source>
        <dbReference type="Proteomes" id="UP000295662"/>
    </source>
</evidence>
<reference evidence="2 3" key="1">
    <citation type="submission" date="2019-03" db="EMBL/GenBank/DDBJ databases">
        <title>Genomic Encyclopedia of Archaeal and Bacterial Type Strains, Phase II (KMG-II): from individual species to whole genera.</title>
        <authorList>
            <person name="Goeker M."/>
        </authorList>
    </citation>
    <scope>NUCLEOTIDE SEQUENCE [LARGE SCALE GENOMIC DNA]</scope>
    <source>
        <strain evidence="2 3">ATCC 25309</strain>
    </source>
</reference>
<organism evidence="2 3">
    <name type="scientific">Prosthecobacter fusiformis</name>
    <dbReference type="NCBI Taxonomy" id="48464"/>
    <lineage>
        <taxon>Bacteria</taxon>
        <taxon>Pseudomonadati</taxon>
        <taxon>Verrucomicrobiota</taxon>
        <taxon>Verrucomicrobiia</taxon>
        <taxon>Verrucomicrobiales</taxon>
        <taxon>Verrucomicrobiaceae</taxon>
        <taxon>Prosthecobacter</taxon>
    </lineage>
</organism>
<comment type="caution">
    <text evidence="2">The sequence shown here is derived from an EMBL/GenBank/DDBJ whole genome shotgun (WGS) entry which is preliminary data.</text>
</comment>
<accession>A0A4R7RIJ1</accession>
<feature type="region of interest" description="Disordered" evidence="1">
    <location>
        <begin position="22"/>
        <end position="85"/>
    </location>
</feature>
<sequence length="107" mass="11315">MERTRLSRATAAISRAVARVSRGTVLKPPSASTSTVGTLARDSPAPTHPRPQISPLLEAPKLQAGVPASHAPHPGGQECPPYFQTPSATMERRRFVGIQIPVLSAQS</sequence>
<name>A0A4R7RIJ1_9BACT</name>
<evidence type="ECO:0000256" key="1">
    <source>
        <dbReference type="SAM" id="MobiDB-lite"/>
    </source>
</evidence>
<proteinExistence type="predicted"/>